<dbReference type="GO" id="GO:0003678">
    <property type="term" value="F:DNA helicase activity"/>
    <property type="evidence" value="ECO:0007669"/>
    <property type="project" value="UniProtKB-UniRule"/>
</dbReference>
<dbReference type="EMBL" id="AP017372">
    <property type="protein sequence ID" value="BAU56911.1"/>
    <property type="molecule type" value="Genomic_DNA"/>
</dbReference>
<dbReference type="Proteomes" id="UP000218890">
    <property type="component" value="Chromosome"/>
</dbReference>
<dbReference type="PANTHER" id="PTHR30591">
    <property type="entry name" value="RECBCD ENZYME SUBUNIT RECC"/>
    <property type="match status" value="1"/>
</dbReference>
<dbReference type="InterPro" id="IPR013986">
    <property type="entry name" value="DExx_box_DNA_helicase_dom_sf"/>
</dbReference>
<keyword evidence="9 10" id="KW-0234">DNA repair</keyword>
<dbReference type="InterPro" id="IPR041500">
    <property type="entry name" value="RecC_C"/>
</dbReference>
<dbReference type="PANTHER" id="PTHR30591:SF1">
    <property type="entry name" value="RECBCD ENZYME SUBUNIT RECC"/>
    <property type="match status" value="1"/>
</dbReference>
<dbReference type="InterPro" id="IPR006697">
    <property type="entry name" value="RecC"/>
</dbReference>
<dbReference type="KEGG" id="hhk:HH1059_02350"/>
<dbReference type="AlphaFoldDB" id="A0A0X8X7H3"/>
<evidence type="ECO:0000256" key="7">
    <source>
        <dbReference type="ARBA" id="ARBA00022840"/>
    </source>
</evidence>
<keyword evidence="6 10" id="KW-0269">Exonuclease</keyword>
<protein>
    <recommendedName>
        <fullName evidence="10">RecBCD enzyme subunit RecC</fullName>
    </recommendedName>
    <alternativeName>
        <fullName evidence="10">Exonuclease V subunit RecC</fullName>
        <shortName evidence="10">ExoV subunit RecC</shortName>
    </alternativeName>
    <alternativeName>
        <fullName evidence="10">Helicase/nuclease RecBCD subunit RecC</fullName>
    </alternativeName>
</protein>
<evidence type="ECO:0000256" key="5">
    <source>
        <dbReference type="ARBA" id="ARBA00022806"/>
    </source>
</evidence>
<feature type="domain" description="RecC C-terminal" evidence="11">
    <location>
        <begin position="840"/>
        <end position="1088"/>
    </location>
</feature>
<dbReference type="Pfam" id="PF17946">
    <property type="entry name" value="RecC_C"/>
    <property type="match status" value="1"/>
</dbReference>
<comment type="miscellaneous">
    <text evidence="10">In the RecBCD complex, RecB has a slow 3'-5' helicase, an exonuclease activity and loads RecA onto ssDNA, RecD has a fast 5'-3' helicase activity, while RecC stimulates the ATPase and processivity of the RecB helicase and contributes to recognition of the Chi site.</text>
</comment>
<comment type="similarity">
    <text evidence="10">Belongs to the RecC family.</text>
</comment>
<dbReference type="Gene3D" id="3.40.50.300">
    <property type="entry name" value="P-loop containing nucleotide triphosphate hydrolases"/>
    <property type="match status" value="1"/>
</dbReference>
<evidence type="ECO:0000256" key="1">
    <source>
        <dbReference type="ARBA" id="ARBA00022722"/>
    </source>
</evidence>
<dbReference type="GO" id="GO:0008854">
    <property type="term" value="F:exodeoxyribonuclease V activity"/>
    <property type="evidence" value="ECO:0007669"/>
    <property type="project" value="InterPro"/>
</dbReference>
<organism evidence="12 13">
    <name type="scientific">Halorhodospira halochloris</name>
    <name type="common">Ectothiorhodospira halochloris</name>
    <dbReference type="NCBI Taxonomy" id="1052"/>
    <lineage>
        <taxon>Bacteria</taxon>
        <taxon>Pseudomonadati</taxon>
        <taxon>Pseudomonadota</taxon>
        <taxon>Gammaproteobacteria</taxon>
        <taxon>Chromatiales</taxon>
        <taxon>Ectothiorhodospiraceae</taxon>
        <taxon>Halorhodospira</taxon>
    </lineage>
</organism>
<evidence type="ECO:0000313" key="13">
    <source>
        <dbReference type="Proteomes" id="UP000218890"/>
    </source>
</evidence>
<dbReference type="PIRSF" id="PIRSF000980">
    <property type="entry name" value="RecC"/>
    <property type="match status" value="1"/>
</dbReference>
<evidence type="ECO:0000256" key="4">
    <source>
        <dbReference type="ARBA" id="ARBA00022801"/>
    </source>
</evidence>
<evidence type="ECO:0000259" key="11">
    <source>
        <dbReference type="Pfam" id="PF17946"/>
    </source>
</evidence>
<reference evidence="12" key="1">
    <citation type="submission" date="2016-02" db="EMBL/GenBank/DDBJ databases">
        <title>Halorhodospira halochloris DSM-1059 complete genome, version 2.</title>
        <authorList>
            <person name="Tsukatani Y."/>
        </authorList>
    </citation>
    <scope>NUCLEOTIDE SEQUENCE</scope>
    <source>
        <strain evidence="12">DSM 1059</strain>
    </source>
</reference>
<keyword evidence="1 10" id="KW-0540">Nuclease</keyword>
<dbReference type="RefSeq" id="WP_096407365.1">
    <property type="nucleotide sequence ID" value="NZ_AP017372.2"/>
</dbReference>
<dbReference type="Gene3D" id="3.40.50.10930">
    <property type="match status" value="1"/>
</dbReference>
<dbReference type="Gene3D" id="1.10.10.160">
    <property type="match status" value="1"/>
</dbReference>
<dbReference type="OrthoDB" id="9762834at2"/>
<name>A0A0X8X7H3_HALHR</name>
<dbReference type="GO" id="GO:0003677">
    <property type="term" value="F:DNA binding"/>
    <property type="evidence" value="ECO:0007669"/>
    <property type="project" value="UniProtKB-UniRule"/>
</dbReference>
<dbReference type="HAMAP" id="MF_01486">
    <property type="entry name" value="RecC"/>
    <property type="match status" value="1"/>
</dbReference>
<dbReference type="Gene3D" id="1.10.486.10">
    <property type="entry name" value="PCRA, domain 4"/>
    <property type="match status" value="1"/>
</dbReference>
<comment type="function">
    <text evidence="10">A helicase/nuclease that prepares dsDNA breaks (DSB) for recombinational DNA repair. Binds to DSBs and unwinds DNA via a highly rapid and processive ATP-dependent bidirectional helicase activity. Unwinds dsDNA until it encounters a Chi (crossover hotspot instigator) sequence from the 3' direction. Cuts ssDNA a few nucleotides 3' to the Chi site. The properties and activities of the enzyme are changed at Chi. The Chi-altered holoenzyme produces a long 3'-ssDNA overhang and facilitates RecA-binding to the ssDNA for homologous DNA recombination and repair. Holoenzyme degrades any linearized DNA that is unable to undergo homologous recombination. In the holoenzyme this subunit recognizes the wild-type Chi sequence, and when added to isolated RecB increases its ATP-dependent helicase processivity.</text>
</comment>
<dbReference type="InterPro" id="IPR011335">
    <property type="entry name" value="Restrct_endonuc-II-like"/>
</dbReference>
<evidence type="ECO:0000256" key="2">
    <source>
        <dbReference type="ARBA" id="ARBA00022741"/>
    </source>
</evidence>
<evidence type="ECO:0000256" key="9">
    <source>
        <dbReference type="ARBA" id="ARBA00023204"/>
    </source>
</evidence>
<evidence type="ECO:0000256" key="10">
    <source>
        <dbReference type="HAMAP-Rule" id="MF_01486"/>
    </source>
</evidence>
<dbReference type="GO" id="GO:0000724">
    <property type="term" value="P:double-strand break repair via homologous recombination"/>
    <property type="evidence" value="ECO:0007669"/>
    <property type="project" value="UniProtKB-UniRule"/>
</dbReference>
<keyword evidence="4 10" id="KW-0378">Hydrolase</keyword>
<sequence>MIVHGNRMEDLRELTVEWMRRHPLDPLENETVLVQSNGIAQWLRLALARDPDAAEPGCGIAAALDMQLPARFLWQAYRAVLGPAEVPRTSPFDKEPLIWRLMRLLPERSEQPVFAPLANFLANDPDRRKRYQLAAQLADLFDQYQVYRADWLEDWAHGDDKLRRVGGDSERLAPEQRWQAELWRALLDDIGTDEARHSRAAVHTRFMQAVATQEHRPTGLPRRIIVFGISSLPHQALEALAGLARHCQILLCVHNPCEFYWADIIQGRDLLRAEHRRQAHRADMPETTEPAELHAHAHPLLAAWGKQGRDYIRLLDEYDQPDSYRDLLEKLPWQRIDLFASPLPADDRPASLLQQLQDDIRALRPAAESREHWPPVAADDDSLRFHVAYSPQREVEILHDQLLARFDADPSLRPRDIIVMVPDVDLYAPHVRAVFGQLSEDDDRHIPFTISDQGPRGQDPLLVALETLLHLPQARITVSELLDLLDTPALRRRFGLDAGDLPRLHQWVAEAGIRWGLDGEQRAALDLPAFEENTWAFGLRRLLLGYAAGAGGTWRDIEPHGDIAGLDAALVGPLAQLLERLRHWWHELSSEAAPADWGARLRGLLDDLFLAEDEAELQTLNRLLSELESWEVHCAAAGLEDPLPLTVVRESWLAALDDGGLAQRFLAGAVNFCTLMPMRAIPFRVVCLLGMDDDAYPRSPTPTDFDLMAHDYRPGDRSRREDDRYLFLEALLSARDQLYISWNGLDIRDNSQRPPSVLVGQLRDHLAAAWRPDCDAYEPSALLKQLTVHHPLQPFSPANFPVDGQGPLFSYAHEWQAALIDKKDIGGDNASPLPALEREAPLSPTELAAFLKNPVQAFCQQRLGIYFDDSDEGSEDTEPLTLAGLEAWQARETLARGVLPLAEHPDGDAEAALEAGLARLRRSGTLPPRALGGIHADELRDEVMALYQTWAAWAHAFPLRDPQHLDGPLELVFEHNGLRLEGWLADCREGDGSPLRLTHQVSRFGLNQAPYRRFDRLAEAWVEHLLACAGGQGLCTVVVTSDHSVQLAPLPTDQAREHLGQLLAAWQRGQNQALPVTCQTACTWLDAQRRAEQAEAKGKRPPDPDKEVCKYYDGNDWQAGEAGRNPYLQRLYPDSQLLLEDGSFQAWAEALYRPLFEAIEEVEAPTTSAEETA</sequence>
<dbReference type="GO" id="GO:0005524">
    <property type="term" value="F:ATP binding"/>
    <property type="evidence" value="ECO:0007669"/>
    <property type="project" value="UniProtKB-UniRule"/>
</dbReference>
<gene>
    <name evidence="10 12" type="primary">recC</name>
    <name evidence="12" type="ORF">HH1059_02350</name>
</gene>
<keyword evidence="7 10" id="KW-0067">ATP-binding</keyword>
<dbReference type="Gene3D" id="1.10.10.990">
    <property type="match status" value="1"/>
</dbReference>
<accession>A0A0X8X7H3</accession>
<evidence type="ECO:0000256" key="3">
    <source>
        <dbReference type="ARBA" id="ARBA00022763"/>
    </source>
</evidence>
<keyword evidence="5 10" id="KW-0347">Helicase</keyword>
<dbReference type="Pfam" id="PF04257">
    <property type="entry name" value="Exonuc_V_gamma"/>
    <property type="match status" value="1"/>
</dbReference>
<dbReference type="SUPFAM" id="SSF52980">
    <property type="entry name" value="Restriction endonuclease-like"/>
    <property type="match status" value="1"/>
</dbReference>
<evidence type="ECO:0000256" key="6">
    <source>
        <dbReference type="ARBA" id="ARBA00022839"/>
    </source>
</evidence>
<dbReference type="GO" id="GO:0009338">
    <property type="term" value="C:exodeoxyribonuclease V complex"/>
    <property type="evidence" value="ECO:0007669"/>
    <property type="project" value="InterPro"/>
</dbReference>
<keyword evidence="13" id="KW-1185">Reference proteome</keyword>
<keyword evidence="3 10" id="KW-0227">DNA damage</keyword>
<dbReference type="NCBIfam" id="TIGR01450">
    <property type="entry name" value="recC"/>
    <property type="match status" value="1"/>
</dbReference>
<dbReference type="SUPFAM" id="SSF52540">
    <property type="entry name" value="P-loop containing nucleoside triphosphate hydrolases"/>
    <property type="match status" value="2"/>
</dbReference>
<proteinExistence type="inferred from homology"/>
<evidence type="ECO:0000256" key="8">
    <source>
        <dbReference type="ARBA" id="ARBA00023125"/>
    </source>
</evidence>
<comment type="subunit">
    <text evidence="10">Heterotrimer of RecB, RecC and RecD. All subunits contribute to DNA-binding.</text>
</comment>
<evidence type="ECO:0000313" key="12">
    <source>
        <dbReference type="EMBL" id="BAU56911.1"/>
    </source>
</evidence>
<dbReference type="InterPro" id="IPR027417">
    <property type="entry name" value="P-loop_NTPase"/>
</dbReference>
<keyword evidence="8 10" id="KW-0238">DNA-binding</keyword>
<keyword evidence="2 10" id="KW-0547">Nucleotide-binding</keyword>